<evidence type="ECO:0000313" key="1">
    <source>
        <dbReference type="EMBL" id="KAF0674885.1"/>
    </source>
</evidence>
<proteinExistence type="predicted"/>
<dbReference type="EMBL" id="APKE01000034">
    <property type="protein sequence ID" value="KAF0674885.1"/>
    <property type="molecule type" value="Genomic_DNA"/>
</dbReference>
<dbReference type="Proteomes" id="UP000698242">
    <property type="component" value="Unassembled WGS sequence"/>
</dbReference>
<dbReference type="OrthoDB" id="7917345at2"/>
<dbReference type="AlphaFoldDB" id="A0A921NPQ9"/>
<sequence>MQTVPYILKRQLLALIGDGYAIDVVSLANAEKTSAVWYGEWVIQVPEQRGETERFLVATGRGTAPKMRICKTVNGLVSLMHELGFREICIPMEEGGAASHRLGEPPVATGGKTLAAEPDAPVTLDAVKSGLLCLSYHGFVSARHAPELIEAGYARPVTLHVLPDGDYWHRMNGIALTKAGEATVRMVEGLENTMPLDAGTIPEWERVVTEYYIEEQAFLGVYASSITCAKNWYTGDEAPEQRRIAQPPVRVQLKPRRRQRA</sequence>
<keyword evidence="2" id="KW-1185">Reference proteome</keyword>
<gene>
    <name evidence="1" type="ORF">PMES_02767</name>
</gene>
<dbReference type="RefSeq" id="WP_159966289.1">
    <property type="nucleotide sequence ID" value="NZ_APKE01000034.1"/>
</dbReference>
<name>A0A921NPQ9_9RHOB</name>
<protein>
    <submittedName>
        <fullName evidence="1">Uncharacterized protein</fullName>
    </submittedName>
</protein>
<evidence type="ECO:0000313" key="2">
    <source>
        <dbReference type="Proteomes" id="UP000698242"/>
    </source>
</evidence>
<reference evidence="1" key="1">
    <citation type="submission" date="2013-03" db="EMBL/GenBank/DDBJ databases">
        <title>Genome Sequence of the Profundibacterium mesophilum strain KAUST100406-0324T from Red Sea, a novel genus in the family Rhodobacteraceae.</title>
        <authorList>
            <person name="Essack M."/>
            <person name="Alam I."/>
            <person name="Lafi F."/>
            <person name="Alawi W."/>
            <person name="Kamanu F."/>
            <person name="Al-Suwailem A."/>
            <person name="Lee O.O."/>
            <person name="Xu Y."/>
            <person name="Bajic V."/>
            <person name="Qian P.-Y."/>
            <person name="Archer J."/>
        </authorList>
    </citation>
    <scope>NUCLEOTIDE SEQUENCE</scope>
    <source>
        <strain evidence="1">KAUST100406-0324</strain>
    </source>
</reference>
<accession>A0A921NPQ9</accession>
<comment type="caution">
    <text evidence="1">The sequence shown here is derived from an EMBL/GenBank/DDBJ whole genome shotgun (WGS) entry which is preliminary data.</text>
</comment>
<organism evidence="1 2">
    <name type="scientific">Profundibacterium mesophilum KAUST100406-0324</name>
    <dbReference type="NCBI Taxonomy" id="1037889"/>
    <lineage>
        <taxon>Bacteria</taxon>
        <taxon>Pseudomonadati</taxon>
        <taxon>Pseudomonadota</taxon>
        <taxon>Alphaproteobacteria</taxon>
        <taxon>Rhodobacterales</taxon>
        <taxon>Roseobacteraceae</taxon>
        <taxon>Profundibacterium</taxon>
    </lineage>
</organism>